<proteinExistence type="predicted"/>
<organism evidence="2 3">
    <name type="scientific">Pseudoloma neurophilia</name>
    <dbReference type="NCBI Taxonomy" id="146866"/>
    <lineage>
        <taxon>Eukaryota</taxon>
        <taxon>Fungi</taxon>
        <taxon>Fungi incertae sedis</taxon>
        <taxon>Microsporidia</taxon>
        <taxon>Pseudoloma</taxon>
    </lineage>
</organism>
<name>A0A0R0LX09_9MICR</name>
<sequence>MNRGSQSKNKGSQIMNRGSQIMNNPIKKIRINKKKGRGVLRKKKD</sequence>
<reference evidence="2 3" key="1">
    <citation type="submission" date="2015-07" db="EMBL/GenBank/DDBJ databases">
        <title>The genome of Pseudoloma neurophilia, a relevant intracellular parasite of the zebrafish.</title>
        <authorList>
            <person name="Ndikumana S."/>
            <person name="Pelin A."/>
            <person name="Sanders J."/>
            <person name="Corradi N."/>
        </authorList>
    </citation>
    <scope>NUCLEOTIDE SEQUENCE [LARGE SCALE GENOMIC DNA]</scope>
    <source>
        <strain evidence="2 3">MK1</strain>
    </source>
</reference>
<protein>
    <submittedName>
        <fullName evidence="2">Uncharacterized protein</fullName>
    </submittedName>
</protein>
<dbReference type="AlphaFoldDB" id="A0A0R0LX09"/>
<accession>A0A0R0LX09</accession>
<gene>
    <name evidence="2" type="ORF">M153_6040000306</name>
</gene>
<dbReference type="EMBL" id="LGUB01000929">
    <property type="protein sequence ID" value="KRH92437.1"/>
    <property type="molecule type" value="Genomic_DNA"/>
</dbReference>
<evidence type="ECO:0000256" key="1">
    <source>
        <dbReference type="SAM" id="MobiDB-lite"/>
    </source>
</evidence>
<dbReference type="VEuPathDB" id="MicrosporidiaDB:M153_6040000306"/>
<feature type="region of interest" description="Disordered" evidence="1">
    <location>
        <begin position="1"/>
        <end position="26"/>
    </location>
</feature>
<evidence type="ECO:0000313" key="2">
    <source>
        <dbReference type="EMBL" id="KRH92437.1"/>
    </source>
</evidence>
<feature type="compositionally biased region" description="Polar residues" evidence="1">
    <location>
        <begin position="1"/>
        <end position="22"/>
    </location>
</feature>
<dbReference type="Proteomes" id="UP000051530">
    <property type="component" value="Unassembled WGS sequence"/>
</dbReference>
<keyword evidence="3" id="KW-1185">Reference proteome</keyword>
<evidence type="ECO:0000313" key="3">
    <source>
        <dbReference type="Proteomes" id="UP000051530"/>
    </source>
</evidence>
<comment type="caution">
    <text evidence="2">The sequence shown here is derived from an EMBL/GenBank/DDBJ whole genome shotgun (WGS) entry which is preliminary data.</text>
</comment>